<evidence type="ECO:0000256" key="2">
    <source>
        <dbReference type="ARBA" id="ARBA00022475"/>
    </source>
</evidence>
<dbReference type="AlphaFoldDB" id="A0A9N9RJM6"/>
<dbReference type="PANTHER" id="PTHR42643:SF38">
    <property type="entry name" value="IONOTROPIC RECEPTOR 100A"/>
    <property type="match status" value="1"/>
</dbReference>
<evidence type="ECO:0000256" key="6">
    <source>
        <dbReference type="ARBA" id="ARBA00023170"/>
    </source>
</evidence>
<evidence type="ECO:0000256" key="8">
    <source>
        <dbReference type="SAM" id="Phobius"/>
    </source>
</evidence>
<keyword evidence="5 8" id="KW-0472">Membrane</keyword>
<keyword evidence="10" id="KW-1185">Reference proteome</keyword>
<dbReference type="Proteomes" id="UP001153620">
    <property type="component" value="Chromosome 1"/>
</dbReference>
<dbReference type="PANTHER" id="PTHR42643">
    <property type="entry name" value="IONOTROPIC RECEPTOR 20A-RELATED"/>
    <property type="match status" value="1"/>
</dbReference>
<dbReference type="InterPro" id="IPR052192">
    <property type="entry name" value="Insect_Ionotropic_Sensory_Rcpt"/>
</dbReference>
<evidence type="ECO:0000256" key="3">
    <source>
        <dbReference type="ARBA" id="ARBA00022692"/>
    </source>
</evidence>
<keyword evidence="4 8" id="KW-1133">Transmembrane helix</keyword>
<keyword evidence="6" id="KW-0675">Receptor</keyword>
<evidence type="ECO:0008006" key="11">
    <source>
        <dbReference type="Google" id="ProtNLM"/>
    </source>
</evidence>
<dbReference type="EMBL" id="OU895877">
    <property type="protein sequence ID" value="CAG9797492.1"/>
    <property type="molecule type" value="Genomic_DNA"/>
</dbReference>
<organism evidence="9 10">
    <name type="scientific">Chironomus riparius</name>
    <dbReference type="NCBI Taxonomy" id="315576"/>
    <lineage>
        <taxon>Eukaryota</taxon>
        <taxon>Metazoa</taxon>
        <taxon>Ecdysozoa</taxon>
        <taxon>Arthropoda</taxon>
        <taxon>Hexapoda</taxon>
        <taxon>Insecta</taxon>
        <taxon>Pterygota</taxon>
        <taxon>Neoptera</taxon>
        <taxon>Endopterygota</taxon>
        <taxon>Diptera</taxon>
        <taxon>Nematocera</taxon>
        <taxon>Chironomoidea</taxon>
        <taxon>Chironomidae</taxon>
        <taxon>Chironominae</taxon>
        <taxon>Chironomus</taxon>
    </lineage>
</organism>
<evidence type="ECO:0000256" key="4">
    <source>
        <dbReference type="ARBA" id="ARBA00022989"/>
    </source>
</evidence>
<accession>A0A9N9RJM6</accession>
<evidence type="ECO:0000313" key="10">
    <source>
        <dbReference type="Proteomes" id="UP001153620"/>
    </source>
</evidence>
<evidence type="ECO:0000256" key="1">
    <source>
        <dbReference type="ARBA" id="ARBA00004651"/>
    </source>
</evidence>
<dbReference type="GO" id="GO:0005886">
    <property type="term" value="C:plasma membrane"/>
    <property type="evidence" value="ECO:0007669"/>
    <property type="project" value="UniProtKB-SubCell"/>
</dbReference>
<comment type="subcellular location">
    <subcellularLocation>
        <location evidence="1">Cell membrane</location>
        <topology evidence="1">Multi-pass membrane protein</topology>
    </subcellularLocation>
</comment>
<keyword evidence="7" id="KW-0325">Glycoprotein</keyword>
<name>A0A9N9RJM6_9DIPT</name>
<evidence type="ECO:0000313" key="9">
    <source>
        <dbReference type="EMBL" id="CAG9797492.1"/>
    </source>
</evidence>
<reference evidence="9" key="2">
    <citation type="submission" date="2022-10" db="EMBL/GenBank/DDBJ databases">
        <authorList>
            <consortium name="ENA_rothamsted_submissions"/>
            <consortium name="culmorum"/>
            <person name="King R."/>
        </authorList>
    </citation>
    <scope>NUCLEOTIDE SEQUENCE</scope>
</reference>
<keyword evidence="3 8" id="KW-0812">Transmembrane</keyword>
<feature type="transmembrane region" description="Helical" evidence="8">
    <location>
        <begin position="569"/>
        <end position="590"/>
    </location>
</feature>
<dbReference type="OrthoDB" id="7959891at2759"/>
<evidence type="ECO:0000256" key="5">
    <source>
        <dbReference type="ARBA" id="ARBA00023136"/>
    </source>
</evidence>
<gene>
    <name evidence="9" type="ORF">CHIRRI_LOCUS490</name>
</gene>
<feature type="transmembrane region" description="Helical" evidence="8">
    <location>
        <begin position="332"/>
        <end position="351"/>
    </location>
</feature>
<proteinExistence type="predicted"/>
<sequence length="632" mass="73371">MKMSVKFMYDMNSKVTILISLPTITAYNFTDKALSINNEASMFIGRVIRDWNRRHLVTVTKDVAILNLSNDSLLLESVLRSIPRKNLVLLPERNCLDKKKYSKSRESDFLIIIIGNQSQSQITNGIYGCIDTPFWSSTSNVVFLTTKKDQSNITKTYIFSIAVRTRSINSVIVSINDNKIDKIIKCNIFHNTMEVLNLTHNTDVLFDDKLRDMDGYSYSTIIISNHERLDRLQSSTQKLKNRLIQTIASTQNAKLKITEQLATADNLSGIHKNLSQGIVDMLLNLGYPNGFKNVIQNFKSVNIYETDGYCALISIPPKLPFIMLTIGIFDKYTRLLLIGFVLLGALIWRIFAVKSKNKTESAVNFSIKVVCIFFGHFSPFRKNRLILRIMLQCYAFSFMIIGNVYESCMFSILMDQGRYTKITNIEDITNGDYQINILKESDYIWQLNKTLQDKTLDRPLIDIDLYNKLINHEYNIIKDLMQLQIDPTTKVEDIYYQLSKKLLVYYDNFLLSRRSPFLDKLSQISLKIHESGIKQHWKMLMEESKSTQKDDIEDENVLTMNQVLGAFKIYFIVLGLALATFVMEILWFHVMNCWHWIIRKFRQESKSENSRRVDKPKVKMIMVQPKLEEDII</sequence>
<protein>
    <recommendedName>
        <fullName evidence="11">Ionotropic receptor</fullName>
    </recommendedName>
</protein>
<reference evidence="9" key="1">
    <citation type="submission" date="2022-01" db="EMBL/GenBank/DDBJ databases">
        <authorList>
            <person name="King R."/>
        </authorList>
    </citation>
    <scope>NUCLEOTIDE SEQUENCE</scope>
</reference>
<evidence type="ECO:0000256" key="7">
    <source>
        <dbReference type="ARBA" id="ARBA00023180"/>
    </source>
</evidence>
<keyword evidence="2" id="KW-1003">Cell membrane</keyword>